<feature type="domain" description="OmpR/PhoB-type" evidence="8">
    <location>
        <begin position="1"/>
        <end position="82"/>
    </location>
</feature>
<organism evidence="9 10">
    <name type="scientific">Sphaerotilus microaerophilus</name>
    <dbReference type="NCBI Taxonomy" id="2914710"/>
    <lineage>
        <taxon>Bacteria</taxon>
        <taxon>Pseudomonadati</taxon>
        <taxon>Pseudomonadota</taxon>
        <taxon>Betaproteobacteria</taxon>
        <taxon>Burkholderiales</taxon>
        <taxon>Sphaerotilaceae</taxon>
        <taxon>Sphaerotilus</taxon>
    </lineage>
</organism>
<dbReference type="SUPFAM" id="SSF48452">
    <property type="entry name" value="TPR-like"/>
    <property type="match status" value="1"/>
</dbReference>
<evidence type="ECO:0000313" key="10">
    <source>
        <dbReference type="Proteomes" id="UP001057498"/>
    </source>
</evidence>
<dbReference type="InterPro" id="IPR036388">
    <property type="entry name" value="WH-like_DNA-bd_sf"/>
</dbReference>
<proteinExistence type="predicted"/>
<evidence type="ECO:0000313" key="9">
    <source>
        <dbReference type="EMBL" id="BDI06590.1"/>
    </source>
</evidence>
<feature type="DNA-binding region" description="OmpR/PhoB-type" evidence="6">
    <location>
        <begin position="1"/>
        <end position="82"/>
    </location>
</feature>
<dbReference type="PROSITE" id="PS00108">
    <property type="entry name" value="PROTEIN_KINASE_ST"/>
    <property type="match status" value="1"/>
</dbReference>
<reference evidence="9" key="1">
    <citation type="submission" date="2022-04" db="EMBL/GenBank/DDBJ databases">
        <title>Whole genome sequence of Sphaerotilus sp. FB-5.</title>
        <authorList>
            <person name="Takeda M."/>
            <person name="Narihara S."/>
            <person name="Akimoto M."/>
            <person name="Akimoto R."/>
            <person name="Nishiyashiki S."/>
            <person name="Murakami T."/>
        </authorList>
    </citation>
    <scope>NUCLEOTIDE SEQUENCE</scope>
    <source>
        <strain evidence="9">FB-5</strain>
    </source>
</reference>
<dbReference type="PANTHER" id="PTHR43289">
    <property type="entry name" value="MITOGEN-ACTIVATED PROTEIN KINASE KINASE KINASE 20-RELATED"/>
    <property type="match status" value="1"/>
</dbReference>
<evidence type="ECO:0000256" key="5">
    <source>
        <dbReference type="ARBA" id="ARBA00023125"/>
    </source>
</evidence>
<dbReference type="SUPFAM" id="SSF56112">
    <property type="entry name" value="Protein kinase-like (PK-like)"/>
    <property type="match status" value="1"/>
</dbReference>
<feature type="domain" description="Protein kinase" evidence="7">
    <location>
        <begin position="124"/>
        <end position="435"/>
    </location>
</feature>
<name>A0ABM7YQ28_9BURK</name>
<evidence type="ECO:0000256" key="1">
    <source>
        <dbReference type="ARBA" id="ARBA00022679"/>
    </source>
</evidence>
<accession>A0ABM7YQ28</accession>
<dbReference type="InterPro" id="IPR008271">
    <property type="entry name" value="Ser/Thr_kinase_AS"/>
</dbReference>
<dbReference type="EMBL" id="AP025730">
    <property type="protein sequence ID" value="BDI06590.1"/>
    <property type="molecule type" value="Genomic_DNA"/>
</dbReference>
<dbReference type="Gene3D" id="1.10.10.10">
    <property type="entry name" value="Winged helix-like DNA-binding domain superfamily/Winged helix DNA-binding domain"/>
    <property type="match status" value="1"/>
</dbReference>
<dbReference type="RefSeq" id="WP_251969852.1">
    <property type="nucleotide sequence ID" value="NZ_AP025730.1"/>
</dbReference>
<evidence type="ECO:0008006" key="11">
    <source>
        <dbReference type="Google" id="ProtNLM"/>
    </source>
</evidence>
<evidence type="ECO:0000256" key="3">
    <source>
        <dbReference type="ARBA" id="ARBA00022777"/>
    </source>
</evidence>
<evidence type="ECO:0000256" key="4">
    <source>
        <dbReference type="ARBA" id="ARBA00022840"/>
    </source>
</evidence>
<dbReference type="InterPro" id="IPR000719">
    <property type="entry name" value="Prot_kinase_dom"/>
</dbReference>
<dbReference type="Pfam" id="PF00069">
    <property type="entry name" value="Pkinase"/>
    <property type="match status" value="1"/>
</dbReference>
<dbReference type="InterPro" id="IPR016032">
    <property type="entry name" value="Sig_transdc_resp-reg_C-effctor"/>
</dbReference>
<dbReference type="CDD" id="cd00383">
    <property type="entry name" value="trans_reg_C"/>
    <property type="match status" value="1"/>
</dbReference>
<keyword evidence="2" id="KW-0547">Nucleotide-binding</keyword>
<dbReference type="Proteomes" id="UP001057498">
    <property type="component" value="Chromosome"/>
</dbReference>
<dbReference type="PANTHER" id="PTHR43289:SF6">
    <property type="entry name" value="SERINE_THREONINE-PROTEIN KINASE NEKL-3"/>
    <property type="match status" value="1"/>
</dbReference>
<dbReference type="PROSITE" id="PS50011">
    <property type="entry name" value="PROTEIN_KINASE_DOM"/>
    <property type="match status" value="1"/>
</dbReference>
<dbReference type="SMART" id="SM00862">
    <property type="entry name" value="Trans_reg_C"/>
    <property type="match status" value="1"/>
</dbReference>
<keyword evidence="4" id="KW-0067">ATP-binding</keyword>
<dbReference type="SMART" id="SM00220">
    <property type="entry name" value="S_TKc"/>
    <property type="match status" value="1"/>
</dbReference>
<dbReference type="Pfam" id="PF00486">
    <property type="entry name" value="Trans_reg_C"/>
    <property type="match status" value="1"/>
</dbReference>
<sequence length="914" mass="98741">MTLTVGGQAMLVEPLPLRVLALLLRQPNEVVTRQELLDSVWEGRPTVDNVLANAVTKLRKALGPQGGARIVNVPRIGYRLVGEVQRMPADCVDARGAEDAVQAIAGTDPGAFQAGMPVPGRPGFELLRPLGMGERRHVWLARQRDTGRERVFRFATDAEEFLSLKREVALLRALHGELGDRPDIVRVVGVGFSEPPYHMECEYGGLDLLAWAAGPDAPLRGMARSDRLALFAGIADAVAAAHGVGVLHKDLKPANVLVRPGLADGAGPADAAAPRWQPCLTDFGSAHALDEARLKASGITLLGMTVAEGQEGAASPWSGTPQYWAPEILAGQGATTRSDVYALGLLLFQLVLGDLRRPLSTGWEREVGDALLCEDIAAATEGDPQRRLASAGELAERLRRLPQRREERAAQLAARQAVESAQRERERRQTRRPWLAAAAALLLLALGAGGWLFEQNRRALAEARVEAARTAAMLDFVSRDVLDSADVTRVGSTRLLTMTEVVERAAQKLEGRFAGQPDIEAALHRRLGDILVRSQASTAAMKQYERAVALLAPPGAAVGSPAASRDLPLALIGWAQAKVHFYKPDEGEQLLQRARAALPAGELESVNETALRFLAVQVDVLAARQRGAEAIPVARDLLRRVDAWPQAALADRLEARQRLAELLLGAGAEQRPEGERLLKEITSAPYSAQSVGAVTFARAEMALASSLAGQNRSEEARRILLRVREVLTQLLGDRALHVGLVNFELANLVSNDPTGRPQQSLDYLGAAETAFAATLGPSHGYTISVRNNKAIPLLQLGQATEALVILDEVLPWYEKRKLGDAIQYYRAWALNDLGRCREALAALEGIDVNSAAWLHVASDPHMGWKVKFERGRALAGTGQRDQGRQLLRQADAEAQASGGGPQWGERIRRALARA</sequence>
<dbReference type="Gene3D" id="1.10.510.10">
    <property type="entry name" value="Transferase(Phosphotransferase) domain 1"/>
    <property type="match status" value="1"/>
</dbReference>
<protein>
    <recommendedName>
        <fullName evidence="11">Non-specific serine/threonine protein kinase</fullName>
    </recommendedName>
</protein>
<evidence type="ECO:0000259" key="8">
    <source>
        <dbReference type="PROSITE" id="PS51755"/>
    </source>
</evidence>
<gene>
    <name evidence="9" type="ORF">CATMQ487_35600</name>
</gene>
<dbReference type="InterPro" id="IPR011990">
    <property type="entry name" value="TPR-like_helical_dom_sf"/>
</dbReference>
<dbReference type="InterPro" id="IPR011009">
    <property type="entry name" value="Kinase-like_dom_sf"/>
</dbReference>
<keyword evidence="5 6" id="KW-0238">DNA-binding</keyword>
<dbReference type="SUPFAM" id="SSF46894">
    <property type="entry name" value="C-terminal effector domain of the bipartite response regulators"/>
    <property type="match status" value="1"/>
</dbReference>
<evidence type="ECO:0000256" key="2">
    <source>
        <dbReference type="ARBA" id="ARBA00022741"/>
    </source>
</evidence>
<keyword evidence="3" id="KW-0418">Kinase</keyword>
<evidence type="ECO:0000256" key="6">
    <source>
        <dbReference type="PROSITE-ProRule" id="PRU01091"/>
    </source>
</evidence>
<keyword evidence="10" id="KW-1185">Reference proteome</keyword>
<evidence type="ECO:0000259" key="7">
    <source>
        <dbReference type="PROSITE" id="PS50011"/>
    </source>
</evidence>
<dbReference type="InterPro" id="IPR001867">
    <property type="entry name" value="OmpR/PhoB-type_DNA-bd"/>
</dbReference>
<keyword evidence="1" id="KW-0808">Transferase</keyword>
<dbReference type="Gene3D" id="1.25.40.10">
    <property type="entry name" value="Tetratricopeptide repeat domain"/>
    <property type="match status" value="1"/>
</dbReference>
<dbReference type="PROSITE" id="PS51755">
    <property type="entry name" value="OMPR_PHOB"/>
    <property type="match status" value="1"/>
</dbReference>